<feature type="compositionally biased region" description="Basic and acidic residues" evidence="1">
    <location>
        <begin position="1"/>
        <end position="10"/>
    </location>
</feature>
<dbReference type="EMBL" id="BJVJ01000005">
    <property type="protein sequence ID" value="GEL21873.1"/>
    <property type="molecule type" value="Genomic_DNA"/>
</dbReference>
<feature type="compositionally biased region" description="Gly residues" evidence="1">
    <location>
        <begin position="46"/>
        <end position="56"/>
    </location>
</feature>
<comment type="caution">
    <text evidence="2">The sequence shown here is derived from an EMBL/GenBank/DDBJ whole genome shotgun (WGS) entry which is preliminary data.</text>
</comment>
<gene>
    <name evidence="2" type="ORF">PSU4_08270</name>
</gene>
<accession>A0A511DBU6</accession>
<feature type="region of interest" description="Disordered" evidence="1">
    <location>
        <begin position="1"/>
        <end position="56"/>
    </location>
</feature>
<evidence type="ECO:0000313" key="3">
    <source>
        <dbReference type="Proteomes" id="UP000321685"/>
    </source>
</evidence>
<name>A0A511DBU6_9PSEU</name>
<evidence type="ECO:0000256" key="1">
    <source>
        <dbReference type="SAM" id="MobiDB-lite"/>
    </source>
</evidence>
<proteinExistence type="predicted"/>
<reference evidence="2 3" key="1">
    <citation type="submission" date="2019-07" db="EMBL/GenBank/DDBJ databases">
        <title>Whole genome shotgun sequence of Pseudonocardia sulfidoxydans NBRC 16205.</title>
        <authorList>
            <person name="Hosoyama A."/>
            <person name="Uohara A."/>
            <person name="Ohji S."/>
            <person name="Ichikawa N."/>
        </authorList>
    </citation>
    <scope>NUCLEOTIDE SEQUENCE [LARGE SCALE GENOMIC DNA]</scope>
    <source>
        <strain evidence="2 3">NBRC 16205</strain>
    </source>
</reference>
<protein>
    <submittedName>
        <fullName evidence="2">Uncharacterized protein</fullName>
    </submittedName>
</protein>
<dbReference type="AlphaFoldDB" id="A0A511DBU6"/>
<dbReference type="Proteomes" id="UP000321685">
    <property type="component" value="Unassembled WGS sequence"/>
</dbReference>
<organism evidence="2 3">
    <name type="scientific">Pseudonocardia sulfidoxydans NBRC 16205</name>
    <dbReference type="NCBI Taxonomy" id="1223511"/>
    <lineage>
        <taxon>Bacteria</taxon>
        <taxon>Bacillati</taxon>
        <taxon>Actinomycetota</taxon>
        <taxon>Actinomycetes</taxon>
        <taxon>Pseudonocardiales</taxon>
        <taxon>Pseudonocardiaceae</taxon>
        <taxon>Pseudonocardia</taxon>
    </lineage>
</organism>
<keyword evidence="3" id="KW-1185">Reference proteome</keyword>
<evidence type="ECO:0000313" key="2">
    <source>
        <dbReference type="EMBL" id="GEL21873.1"/>
    </source>
</evidence>
<sequence length="56" mass="5710">MSPGHTDRRARTTAVGHPGPPRQAGRDSQTGRVRSGGDDYAPSPNIGGGDSAGPNR</sequence>